<comment type="caution">
    <text evidence="2">The sequence shown here is derived from an EMBL/GenBank/DDBJ whole genome shotgun (WGS) entry which is preliminary data.</text>
</comment>
<proteinExistence type="predicted"/>
<keyword evidence="3" id="KW-1185">Reference proteome</keyword>
<sequence length="125" mass="14197">MSLGWSLSFLVKAISSFKKTPLPNWFEWLDTAWICAALFPVDLEIRPIIIWMFFSGAYVDAKVMGAYGYKRTAGTIPGALAILSISYSIYLSRRPREEPVKPSDEEKIPLLPDEKIQESPRDVEI</sequence>
<evidence type="ECO:0000313" key="2">
    <source>
        <dbReference type="EMBL" id="KAG7571496.1"/>
    </source>
</evidence>
<evidence type="ECO:0000256" key="1">
    <source>
        <dbReference type="SAM" id="MobiDB-lite"/>
    </source>
</evidence>
<accession>A0A8K0NTG7</accession>
<gene>
    <name evidence="2" type="ORF">FFLO_00512</name>
</gene>
<dbReference type="EMBL" id="JABELV010000006">
    <property type="protein sequence ID" value="KAG7571496.1"/>
    <property type="molecule type" value="Genomic_DNA"/>
</dbReference>
<dbReference type="AlphaFoldDB" id="A0A8K0NTG7"/>
<protein>
    <submittedName>
        <fullName evidence="2">Uncharacterized protein</fullName>
    </submittedName>
</protein>
<reference evidence="2" key="1">
    <citation type="submission" date="2020-04" db="EMBL/GenBank/DDBJ databases">
        <title>Analysis of mating type loci in Filobasidium floriforme.</title>
        <authorList>
            <person name="Nowrousian M."/>
        </authorList>
    </citation>
    <scope>NUCLEOTIDE SEQUENCE</scope>
    <source>
        <strain evidence="2">CBS 6242</strain>
    </source>
</reference>
<evidence type="ECO:0000313" key="3">
    <source>
        <dbReference type="Proteomes" id="UP000812966"/>
    </source>
</evidence>
<name>A0A8K0NTG7_9TREE</name>
<feature type="region of interest" description="Disordered" evidence="1">
    <location>
        <begin position="94"/>
        <end position="125"/>
    </location>
</feature>
<dbReference type="Proteomes" id="UP000812966">
    <property type="component" value="Unassembled WGS sequence"/>
</dbReference>
<organism evidence="2 3">
    <name type="scientific">Filobasidium floriforme</name>
    <dbReference type="NCBI Taxonomy" id="5210"/>
    <lineage>
        <taxon>Eukaryota</taxon>
        <taxon>Fungi</taxon>
        <taxon>Dikarya</taxon>
        <taxon>Basidiomycota</taxon>
        <taxon>Agaricomycotina</taxon>
        <taxon>Tremellomycetes</taxon>
        <taxon>Filobasidiales</taxon>
        <taxon>Filobasidiaceae</taxon>
        <taxon>Filobasidium</taxon>
    </lineage>
</organism>